<comment type="caution">
    <text evidence="1">The sequence shown here is derived from an EMBL/GenBank/DDBJ whole genome shotgun (WGS) entry which is preliminary data.</text>
</comment>
<keyword evidence="2" id="KW-1185">Reference proteome</keyword>
<protein>
    <submittedName>
        <fullName evidence="1">Uncharacterized protein</fullName>
    </submittedName>
</protein>
<proteinExistence type="predicted"/>
<gene>
    <name evidence="1" type="ORF">QAD02_008600</name>
</gene>
<name>A0ACC2N717_9HYME</name>
<organism evidence="1 2">
    <name type="scientific">Eretmocerus hayati</name>
    <dbReference type="NCBI Taxonomy" id="131215"/>
    <lineage>
        <taxon>Eukaryota</taxon>
        <taxon>Metazoa</taxon>
        <taxon>Ecdysozoa</taxon>
        <taxon>Arthropoda</taxon>
        <taxon>Hexapoda</taxon>
        <taxon>Insecta</taxon>
        <taxon>Pterygota</taxon>
        <taxon>Neoptera</taxon>
        <taxon>Endopterygota</taxon>
        <taxon>Hymenoptera</taxon>
        <taxon>Apocrita</taxon>
        <taxon>Proctotrupomorpha</taxon>
        <taxon>Chalcidoidea</taxon>
        <taxon>Aphelinidae</taxon>
        <taxon>Aphelininae</taxon>
        <taxon>Eretmocerus</taxon>
    </lineage>
</organism>
<evidence type="ECO:0000313" key="1">
    <source>
        <dbReference type="EMBL" id="KAJ8666938.1"/>
    </source>
</evidence>
<accession>A0ACC2N717</accession>
<dbReference type="EMBL" id="CM056744">
    <property type="protein sequence ID" value="KAJ8666938.1"/>
    <property type="molecule type" value="Genomic_DNA"/>
</dbReference>
<dbReference type="Proteomes" id="UP001239111">
    <property type="component" value="Chromosome 4"/>
</dbReference>
<reference evidence="1" key="1">
    <citation type="submission" date="2023-04" db="EMBL/GenBank/DDBJ databases">
        <title>A chromosome-level genome assembly of the parasitoid wasp Eretmocerus hayati.</title>
        <authorList>
            <person name="Zhong Y."/>
            <person name="Liu S."/>
            <person name="Liu Y."/>
        </authorList>
    </citation>
    <scope>NUCLEOTIDE SEQUENCE</scope>
    <source>
        <strain evidence="1">ZJU_SS_LIU_2023</strain>
    </source>
</reference>
<sequence>MMHEGQLPVLFDNTKSTTVEASISTSTMNSESPSAVASTAVTTNGNPLTPNVNTNTLNVVSTNNHVEHSQQGGSSPAKVIFASQLVQDTDENAATTSSVEELDISGKLE</sequence>
<evidence type="ECO:0000313" key="2">
    <source>
        <dbReference type="Proteomes" id="UP001239111"/>
    </source>
</evidence>